<dbReference type="InterPro" id="IPR056467">
    <property type="entry name" value="eWH_GTF3C1"/>
</dbReference>
<dbReference type="SUPFAM" id="SSF57903">
    <property type="entry name" value="FYVE/PHD zinc finger"/>
    <property type="match status" value="1"/>
</dbReference>
<keyword evidence="7" id="KW-0804">Transcription</keyword>
<accession>A0AAD5XRN5</accession>
<evidence type="ECO:0000259" key="10">
    <source>
        <dbReference type="SMART" id="SM00249"/>
    </source>
</evidence>
<keyword evidence="8" id="KW-0539">Nucleus</keyword>
<feature type="compositionally biased region" description="Basic and acidic residues" evidence="9">
    <location>
        <begin position="1812"/>
        <end position="1821"/>
    </location>
</feature>
<feature type="region of interest" description="Disordered" evidence="9">
    <location>
        <begin position="1120"/>
        <end position="1140"/>
    </location>
</feature>
<dbReference type="InterPro" id="IPR001965">
    <property type="entry name" value="Znf_PHD"/>
</dbReference>
<feature type="compositionally biased region" description="Basic residues" evidence="9">
    <location>
        <begin position="509"/>
        <end position="520"/>
    </location>
</feature>
<dbReference type="PANTHER" id="PTHR15180:SF1">
    <property type="entry name" value="GENERAL TRANSCRIPTION FACTOR 3C POLYPEPTIDE 1"/>
    <property type="match status" value="1"/>
</dbReference>
<feature type="region of interest" description="Disordered" evidence="9">
    <location>
        <begin position="891"/>
        <end position="912"/>
    </location>
</feature>
<evidence type="ECO:0000256" key="6">
    <source>
        <dbReference type="ARBA" id="ARBA00023125"/>
    </source>
</evidence>
<comment type="caution">
    <text evidence="11">The sequence shown here is derived from an EMBL/GenBank/DDBJ whole genome shotgun (WGS) entry which is preliminary data.</text>
</comment>
<evidence type="ECO:0000256" key="9">
    <source>
        <dbReference type="SAM" id="MobiDB-lite"/>
    </source>
</evidence>
<dbReference type="CDD" id="cd16169">
    <property type="entry name" value="Tau138_eWH"/>
    <property type="match status" value="1"/>
</dbReference>
<dbReference type="InterPro" id="IPR044210">
    <property type="entry name" value="Tfc3-like"/>
</dbReference>
<dbReference type="InterPro" id="IPR019787">
    <property type="entry name" value="Znf_PHD-finger"/>
</dbReference>
<evidence type="ECO:0000256" key="7">
    <source>
        <dbReference type="ARBA" id="ARBA00023163"/>
    </source>
</evidence>
<keyword evidence="6" id="KW-0238">DNA-binding</keyword>
<evidence type="ECO:0000256" key="1">
    <source>
        <dbReference type="ARBA" id="ARBA00004123"/>
    </source>
</evidence>
<keyword evidence="4" id="KW-0863">Zinc-finger</keyword>
<reference evidence="11" key="1">
    <citation type="submission" date="2020-05" db="EMBL/GenBank/DDBJ databases">
        <title>Phylogenomic resolution of chytrid fungi.</title>
        <authorList>
            <person name="Stajich J.E."/>
            <person name="Amses K."/>
            <person name="Simmons R."/>
            <person name="Seto K."/>
            <person name="Myers J."/>
            <person name="Bonds A."/>
            <person name="Quandt C.A."/>
            <person name="Barry K."/>
            <person name="Liu P."/>
            <person name="Grigoriev I."/>
            <person name="Longcore J.E."/>
            <person name="James T.Y."/>
        </authorList>
    </citation>
    <scope>NUCLEOTIDE SEQUENCE</scope>
    <source>
        <strain evidence="11">JEL0379</strain>
    </source>
</reference>
<dbReference type="InterPro" id="IPR056020">
    <property type="entry name" value="DUF7599"/>
</dbReference>
<gene>
    <name evidence="11" type="ORF">HDU87_003133</name>
</gene>
<protein>
    <recommendedName>
        <fullName evidence="10">Zinc finger PHD-type domain-containing protein</fullName>
    </recommendedName>
</protein>
<comment type="subcellular location">
    <subcellularLocation>
        <location evidence="1">Nucleus</location>
    </subcellularLocation>
</comment>
<dbReference type="InterPro" id="IPR007309">
    <property type="entry name" value="TFIIIC_Bblock-bd"/>
</dbReference>
<dbReference type="InterPro" id="IPR056428">
    <property type="entry name" value="WH_GTF3C1"/>
</dbReference>
<feature type="compositionally biased region" description="Basic and acidic residues" evidence="9">
    <location>
        <begin position="1269"/>
        <end position="1285"/>
    </location>
</feature>
<dbReference type="Proteomes" id="UP001212152">
    <property type="component" value="Unassembled WGS sequence"/>
</dbReference>
<feature type="compositionally biased region" description="Low complexity" evidence="9">
    <location>
        <begin position="663"/>
        <end position="675"/>
    </location>
</feature>
<keyword evidence="5" id="KW-0862">Zinc</keyword>
<dbReference type="PANTHER" id="PTHR15180">
    <property type="entry name" value="GENERAL TRANSCRIPTION FACTOR 3C POLYPEPTIDE 1"/>
    <property type="match status" value="1"/>
</dbReference>
<feature type="region of interest" description="Disordered" evidence="9">
    <location>
        <begin position="631"/>
        <end position="675"/>
    </location>
</feature>
<dbReference type="InterPro" id="IPR013083">
    <property type="entry name" value="Znf_RING/FYVE/PHD"/>
</dbReference>
<dbReference type="GO" id="GO:0042791">
    <property type="term" value="P:5S class rRNA transcription by RNA polymerase III"/>
    <property type="evidence" value="ECO:0007669"/>
    <property type="project" value="TreeGrafter"/>
</dbReference>
<sequence length="2060" mass="229320">MDGILSATLEEVALEGLSGCTIDHLWTLLDSRLQSQRNAEIDESINGGDDELTPRVVRLDDHLKAYLWPLIIELPHLNFELSSSGGKPGKSKKKKSATSTNTVLSKRDLRGKTLACLNDEYGDGLKLVADLETRTSALVTDPSLTYTADNYDVLSAIARSRGKGITQVELSKALNVDPRKIFHCIKMLVKANQIIKIPIGVTGTATNLCVHVRFTERNSVYMGYRKKVVNTLNKKAGSSLHAFESDSADMGNCRLEVNGNQNGALVFHTELMKKNLTMMLKAAKNEIMVVEDIAAALKVSIKNNRQQRRWFTRMVDNLVKTGHVERVNVPTMDYRANGEEHMRTERCLRLVITYEPRVARNIGLAVPAARKSQNVDTESAVVIGEGGMLADLPFEWQVYRLIALAGDTGITAADIRRSLNYVGSKILEKALVRITKPADAPHDAIGASQVAEFAGRERRYRYYSTEAFNRMMGHPENAADIGLLTQITGAKTGSERQKQVDDDPEEAPRKRRRTARKQARKPVDSGDREDDDDEQRTPVSTPRRLRSRQATTDTATPQEPIPMDLDKVAAPEQDDNVVCHVCKIDKDDASVLLCDSCDIAVHSYCSDPPLEGIPVGDYFCGEGCRAKGKSLQASREPSVEPEDQPATPIPAGSQRASTPSGHSLPSTPSRSAPASAKALNRVTITAVRRRKYLLSLLERSKILELSLEMIRDLQALEAQDGAGATHTVDKKTIMRTAKAMELDGLLKIQTVSLLQMNGAYQAKTLLIDPSLDPDGRFVKDYVDMMQDRQVIYRGPGTGGVTPKIEMCEIEVERLPDIQRRLNIELTDSQPSSPPPPPPILSFEPQQPIPEADYPHPQMQLFNSSALELSHGPGDAPRFGGRRAERLRTAGRTLTLPEGSEEPSIGQHPEGGPETEYWTDVAQQYGYICPKMQRAHTLHIWLFKLMAVTDSSSSTPSGPFRDRGVFQSSLLFRELTFDMYLKVVGQRTHEASIDEFLRRDGARETTMINLPEIVRREVFSSHSGTRFRRVLKLAVDILVALGVLRPVTREGKENPPAPSGKAALQLLHPAYRLEPIVPLYDYVVNPDFKLGEYDITTLDGVEHYWARLEVVCRRHTRKARARTESGDLAGEGESEWDPSMSRESTIEIFDEDDGAAAGPAIQHGALAYVNNTRNWAVPYSYTAEQRKILNPHMKSEEGITPVRNDAVCERLAHEAGLTVARVKAYYAKAEENYLRKAEARQRMQASRARNKEKRQREAEEQSDLLEQQYQEERAAKRADRRQERWTSDLQATAKRKNGPVGREREARLVGRRSHRAGAGNGPAAGKGPVIAAASGVEELDGETVPVIEDEDRFQTQYNQAAKRRKANFTKQDDQILLHGYAILNCYRTQRFSWQPLADVFKLRRVISENRNQMRDICRRRVLLLTTTTTQLDYVNNLSARWPAISMKAVAEGRFTQSEIEDRTPERLAHLINYFIHEATTKPGEISASTHQPVYYLPKTIDELHKIFRTAEKAATGIPYKSVVSIEDELAEQQSMRTRMSALYSRSLTMLLPAQHVVDAGGVGLRPPTIERIQQHVVVALVKMMLMTPEDRYDSARAFMMLQAFPQLAVQEALTLLCEEHQAIVKIKGSQDRRVPGRGFVLSDKFLNAITGSLPDRLVPQAISFADQLDRRLKEEAEVTFSPFVNGGSMAVLLDALAHGRAKAAMQWPTLVIPIAKMKTTELYDDPTKGYFGVVLKSCNSGETRDLQQDTQVAGSLELEQTGADRPVDEELTEMEVDPPAAINEPLPAMNVGVSHSMRTPLAHMDVDQPRVSETHSSEEVDLPRAISTSSPTPMEVDSSEAIATCATFLYTKLRDAGPTGLSSSELSNAATASGFSTHEVHESLKASSLISAVGFDQLRFVVRDHIGTWTIPPFVKPPLSGTGPSSGVVEMSLITDENGKPTPARMWYDINGDEVGTTKRACMEATLGHIVQMPGIYESKLYSKLANVMTRVELAEVLQMLVDRRACRRKVLIKPPPVRSILHGLFEDSEEDSFYHEDPDSMSEMKVSCYWAESEWFRKTS</sequence>
<dbReference type="Pfam" id="PF00628">
    <property type="entry name" value="PHD"/>
    <property type="match status" value="1"/>
</dbReference>
<dbReference type="Pfam" id="PF24101">
    <property type="entry name" value="WHD_GTF3C1"/>
    <property type="match status" value="1"/>
</dbReference>
<dbReference type="InterPro" id="IPR046488">
    <property type="entry name" value="Sfc3/Tfc3_C"/>
</dbReference>
<dbReference type="InterPro" id="IPR036390">
    <property type="entry name" value="WH_DNA-bd_sf"/>
</dbReference>
<feature type="domain" description="Zinc finger PHD-type" evidence="10">
    <location>
        <begin position="578"/>
        <end position="625"/>
    </location>
</feature>
<dbReference type="EMBL" id="JADGJQ010000022">
    <property type="protein sequence ID" value="KAJ3179175.1"/>
    <property type="molecule type" value="Genomic_DNA"/>
</dbReference>
<dbReference type="GO" id="GO:0006384">
    <property type="term" value="P:transcription initiation at RNA polymerase III promoter"/>
    <property type="evidence" value="ECO:0007669"/>
    <property type="project" value="InterPro"/>
</dbReference>
<organism evidence="11 12">
    <name type="scientific">Geranomyces variabilis</name>
    <dbReference type="NCBI Taxonomy" id="109894"/>
    <lineage>
        <taxon>Eukaryota</taxon>
        <taxon>Fungi</taxon>
        <taxon>Fungi incertae sedis</taxon>
        <taxon>Chytridiomycota</taxon>
        <taxon>Chytridiomycota incertae sedis</taxon>
        <taxon>Chytridiomycetes</taxon>
        <taxon>Spizellomycetales</taxon>
        <taxon>Powellomycetaceae</taxon>
        <taxon>Geranomyces</taxon>
    </lineage>
</organism>
<dbReference type="Pfam" id="PF04182">
    <property type="entry name" value="B-block_TFIIIC"/>
    <property type="match status" value="1"/>
</dbReference>
<evidence type="ECO:0000256" key="4">
    <source>
        <dbReference type="ARBA" id="ARBA00022771"/>
    </source>
</evidence>
<feature type="region of interest" description="Disordered" evidence="9">
    <location>
        <begin position="1241"/>
        <end position="1325"/>
    </location>
</feature>
<evidence type="ECO:0000256" key="3">
    <source>
        <dbReference type="ARBA" id="ARBA00022723"/>
    </source>
</evidence>
<dbReference type="InterPro" id="IPR011011">
    <property type="entry name" value="Znf_FYVE_PHD"/>
</dbReference>
<feature type="region of interest" description="Disordered" evidence="9">
    <location>
        <begin position="490"/>
        <end position="564"/>
    </location>
</feature>
<dbReference type="SMART" id="SM00249">
    <property type="entry name" value="PHD"/>
    <property type="match status" value="1"/>
</dbReference>
<name>A0AAD5XRN5_9FUNG</name>
<dbReference type="Pfam" id="PF20222">
    <property type="entry name" value="DUF6581"/>
    <property type="match status" value="1"/>
</dbReference>
<dbReference type="Pfam" id="PF23704">
    <property type="entry name" value="WHD_GTF3C1_N"/>
    <property type="match status" value="1"/>
</dbReference>
<dbReference type="GO" id="GO:0005634">
    <property type="term" value="C:nucleus"/>
    <property type="evidence" value="ECO:0007669"/>
    <property type="project" value="UniProtKB-SubCell"/>
</dbReference>
<feature type="region of interest" description="Disordered" evidence="9">
    <location>
        <begin position="1812"/>
        <end position="1837"/>
    </location>
</feature>
<keyword evidence="12" id="KW-1185">Reference proteome</keyword>
<feature type="region of interest" description="Disordered" evidence="9">
    <location>
        <begin position="826"/>
        <end position="855"/>
    </location>
</feature>
<evidence type="ECO:0000256" key="2">
    <source>
        <dbReference type="ARBA" id="ARBA00022553"/>
    </source>
</evidence>
<evidence type="ECO:0000256" key="8">
    <source>
        <dbReference type="ARBA" id="ARBA00023242"/>
    </source>
</evidence>
<dbReference type="Gene3D" id="3.30.40.10">
    <property type="entry name" value="Zinc/RING finger domain, C3HC4 (zinc finger)"/>
    <property type="match status" value="1"/>
</dbReference>
<keyword evidence="2" id="KW-0597">Phosphoprotein</keyword>
<dbReference type="Pfam" id="PF24538">
    <property type="entry name" value="DUF7599"/>
    <property type="match status" value="1"/>
</dbReference>
<dbReference type="GO" id="GO:0008270">
    <property type="term" value="F:zinc ion binding"/>
    <property type="evidence" value="ECO:0007669"/>
    <property type="project" value="UniProtKB-KW"/>
</dbReference>
<evidence type="ECO:0000313" key="12">
    <source>
        <dbReference type="Proteomes" id="UP001212152"/>
    </source>
</evidence>
<keyword evidence="3" id="KW-0479">Metal-binding</keyword>
<dbReference type="GO" id="GO:0003677">
    <property type="term" value="F:DNA binding"/>
    <property type="evidence" value="ECO:0007669"/>
    <property type="project" value="UniProtKB-KW"/>
</dbReference>
<feature type="region of interest" description="Disordered" evidence="9">
    <location>
        <begin position="83"/>
        <end position="103"/>
    </location>
</feature>
<dbReference type="GO" id="GO:0000127">
    <property type="term" value="C:transcription factor TFIIIC complex"/>
    <property type="evidence" value="ECO:0007669"/>
    <property type="project" value="InterPro"/>
</dbReference>
<dbReference type="InterPro" id="IPR035625">
    <property type="entry name" value="Tfc3-like_eWH"/>
</dbReference>
<evidence type="ECO:0000313" key="11">
    <source>
        <dbReference type="EMBL" id="KAJ3179175.1"/>
    </source>
</evidence>
<proteinExistence type="predicted"/>
<feature type="compositionally biased region" description="Polar residues" evidence="9">
    <location>
        <begin position="548"/>
        <end position="557"/>
    </location>
</feature>
<dbReference type="SUPFAM" id="SSF46785">
    <property type="entry name" value="Winged helix' DNA-binding domain"/>
    <property type="match status" value="1"/>
</dbReference>
<evidence type="ECO:0000256" key="5">
    <source>
        <dbReference type="ARBA" id="ARBA00022833"/>
    </source>
</evidence>